<feature type="transmembrane region" description="Helical" evidence="2">
    <location>
        <begin position="570"/>
        <end position="589"/>
    </location>
</feature>
<dbReference type="EMBL" id="CP109491">
    <property type="protein sequence ID" value="WUX35263.1"/>
    <property type="molecule type" value="Genomic_DNA"/>
</dbReference>
<feature type="transmembrane region" description="Helical" evidence="2">
    <location>
        <begin position="403"/>
        <end position="425"/>
    </location>
</feature>
<organism evidence="3 4">
    <name type="scientific">Streptomyces anulatus</name>
    <name type="common">Streptomyces chrysomallus</name>
    <dbReference type="NCBI Taxonomy" id="1892"/>
    <lineage>
        <taxon>Bacteria</taxon>
        <taxon>Bacillati</taxon>
        <taxon>Actinomycetota</taxon>
        <taxon>Actinomycetes</taxon>
        <taxon>Kitasatosporales</taxon>
        <taxon>Streptomycetaceae</taxon>
        <taxon>Streptomyces</taxon>
    </lineage>
</organism>
<reference evidence="3" key="1">
    <citation type="submission" date="2022-10" db="EMBL/GenBank/DDBJ databases">
        <title>The complete genomes of actinobacterial strains from the NBC collection.</title>
        <authorList>
            <person name="Joergensen T.S."/>
            <person name="Alvarez Arevalo M."/>
            <person name="Sterndorff E.B."/>
            <person name="Faurdal D."/>
            <person name="Vuksanovic O."/>
            <person name="Mourched A.-S."/>
            <person name="Charusanti P."/>
            <person name="Shaw S."/>
            <person name="Blin K."/>
            <person name="Weber T."/>
        </authorList>
    </citation>
    <scope>NUCLEOTIDE SEQUENCE</scope>
    <source>
        <strain evidence="3">NBC_01436</strain>
    </source>
</reference>
<feature type="compositionally biased region" description="Low complexity" evidence="1">
    <location>
        <begin position="307"/>
        <end position="316"/>
    </location>
</feature>
<keyword evidence="2" id="KW-0472">Membrane</keyword>
<evidence type="ECO:0000256" key="1">
    <source>
        <dbReference type="SAM" id="MobiDB-lite"/>
    </source>
</evidence>
<accession>A0ABZ1Z9S5</accession>
<feature type="compositionally biased region" description="Pro residues" evidence="1">
    <location>
        <begin position="257"/>
        <end position="302"/>
    </location>
</feature>
<feature type="transmembrane region" description="Helical" evidence="2">
    <location>
        <begin position="432"/>
        <end position="451"/>
    </location>
</feature>
<proteinExistence type="predicted"/>
<feature type="transmembrane region" description="Helical" evidence="2">
    <location>
        <begin position="520"/>
        <end position="542"/>
    </location>
</feature>
<name>A0ABZ1Z9S5_STRAQ</name>
<dbReference type="RefSeq" id="WP_329354385.1">
    <property type="nucleotide sequence ID" value="NZ_CP109490.1"/>
</dbReference>
<feature type="transmembrane region" description="Helical" evidence="2">
    <location>
        <begin position="7"/>
        <end position="33"/>
    </location>
</feature>
<feature type="region of interest" description="Disordered" evidence="1">
    <location>
        <begin position="724"/>
        <end position="750"/>
    </location>
</feature>
<keyword evidence="2" id="KW-0812">Transmembrane</keyword>
<evidence type="ECO:0000256" key="2">
    <source>
        <dbReference type="SAM" id="Phobius"/>
    </source>
</evidence>
<feature type="region of interest" description="Disordered" evidence="1">
    <location>
        <begin position="252"/>
        <end position="316"/>
    </location>
</feature>
<evidence type="ECO:0000313" key="4">
    <source>
        <dbReference type="Proteomes" id="UP001431926"/>
    </source>
</evidence>
<dbReference type="Proteomes" id="UP001431926">
    <property type="component" value="Chromosome"/>
</dbReference>
<sequence length="922" mass="99111">MRRKPSAYALLLLFLTPFAALTYLLALLIGAVVGRGWDLAPVVLGGLALLGPFAVRVAWYRRHTRVEFRHYEEGLVAVTAGGREVLYPWQSTAVFTDGWDRFKLSTPEGTVVTLGPTDRRPALGGERTKGRRTRTVIRGAQVLQDEEWCPAILHGVRNAQLAPATATALDGGEAAFGDLVLSRDGLSVRRRHGRDDFTTWEDVRSLELSPEGLLMVSSRGNDFPTHFMRYRYRIPNLEVFLDLAHRLHRHAVRSTPAPAPPAADAPPAPEPPAPGPPAPAQPAPEPPTTPDAPGPDTPPPDARTPDARAPAGPAPAARDDELLDLLTQYLTYGIGLWAAWRLGTREEIDGLGAALLAVVRAVLGGIGGVLAGLLVVTAIAVVSKVGGEILVESAIRWFRHRRYIAAAGLALCIVVGPAALLFLLFRAFPSRLVPLVALLFFGGWALLLAVARCVPSDRAVVRHLPDLPGVLLVALACQQVVSGDVLTVAPAAGLFFPLALRLSWRGWRWMKDSPRRTVQAAADVVLSVELGLVLTLLMVWLANVLSFTPPQVTVVLEVIEKVQGLTEVHWLYWMAAYAVLAIGSYVLLARPALVARVRRLRPARFGESRLPLGLTANFVQRSFSGINIGIMVALIFLVVVAPVSEGAWKRPVDERYALEVQRRAYAEGAAAAYQEIHRQVVLHPRTAARIGDVIIAAHRIAPSPDGEPVNRTARDIARQAGRFQAGTLDVGTPAPEPATAPTPGGDDLDARLGQLDETQQQRAEREERTDRFAELASLAVTRALDTLDLGDNQAVQLVKEYLGGLVEDGPVKTVFHRWGEGIGQPPPEGGRLVRIDVRRLTAVAYERTAAAVERSDAGLLTFYGRFGIGVPAEDSSLAPAVDLANQHRYLRQGTGPCTGCAAPMTGGSGTGGTGTTGGGGRR</sequence>
<evidence type="ECO:0000313" key="3">
    <source>
        <dbReference type="EMBL" id="WUX35263.1"/>
    </source>
</evidence>
<feature type="transmembrane region" description="Helical" evidence="2">
    <location>
        <begin position="471"/>
        <end position="500"/>
    </location>
</feature>
<gene>
    <name evidence="3" type="ORF">OG367_03060</name>
</gene>
<keyword evidence="2" id="KW-1133">Transmembrane helix</keyword>
<feature type="transmembrane region" description="Helical" evidence="2">
    <location>
        <begin position="351"/>
        <end position="383"/>
    </location>
</feature>
<dbReference type="PANTHER" id="PTHR48125:SF12">
    <property type="entry name" value="AT HOOK TRANSCRIPTION FACTOR FAMILY-RELATED"/>
    <property type="match status" value="1"/>
</dbReference>
<protein>
    <submittedName>
        <fullName evidence="3">Uncharacterized protein</fullName>
    </submittedName>
</protein>
<feature type="transmembrane region" description="Helical" evidence="2">
    <location>
        <begin position="39"/>
        <end position="59"/>
    </location>
</feature>
<feature type="transmembrane region" description="Helical" evidence="2">
    <location>
        <begin position="623"/>
        <end position="643"/>
    </location>
</feature>
<dbReference type="PANTHER" id="PTHR48125">
    <property type="entry name" value="LP07818P1"/>
    <property type="match status" value="1"/>
</dbReference>
<keyword evidence="4" id="KW-1185">Reference proteome</keyword>